<evidence type="ECO:0008006" key="3">
    <source>
        <dbReference type="Google" id="ProtNLM"/>
    </source>
</evidence>
<sequence length="877" mass="97470">MEILPDRRKKRLGRWEKITLILGLLVLVAALTPSPAWVKTFLIQKGFMAMSNNSGDKVRQLVSDGFKAPVNMLRADSQLPLLQLDIKYQEWMKLSADRDQALADGVIPEQRQTVKASLQYLNKSYKAKVRLQGDMLDHIKGPNRWSFRVQLDKKQAIFSSRRFAIVSPDVRIHQGPTLFSETMKYAGFDVIAPFHKPIRVIVNGSDWGVMLFEQAFSQELLAVNNRTEGLIARLELDGEYLDDEGLLVRKLRPRVLQQGTIMGNPALRRQRTQALGLISDFLAGTRPASDVFDTVRLGQYLATVDAWGAWHALTWNNWRWYFNPHTARLEPIQSDVAVVPAAHIWLMRPPSQSFHLSRKMLADGQVRASYLASLAKLKHDLISGKLTAHLQQAETILKRQLHTSAPLLGSFDLKVLQTQLTCLNTGFKKPECSEIQAMDPALHKHFDRTHAIPPWDRASQFTKTPEGYQLTVTNTLPKPLQIAELTGSTRFDEVAELDSDTVTFPTLLAPGESLNFAIPLKYPTVTLFAAEVGGNMAPYEWSDSHNQNFLPRGQAPANKLPDFIVPQQNAWQIRPGNWQIDDYLVSPPDWKLLIPAGTTLSFAPGAGLMIFGELHIAGTGNKPVQLNASNPKQGWQGLTLMGTEGLSSSKIRHLNVSHAASPKQGNWRPRGAVYLVNSKLDIAHLSITDNSSEDALNIINSQVEIKQLQISNALSDAFDCDFCTGTIEGGSFSNIGKRSGGDGIDVSGSNLSIRDINFYTVRDKAISAGENSRLDVSHCRFDDVNFALVSKDASHIQADNIEIGSVTHYGLMSYSKKPFFGPATMAVETLKCDGFSCLDKARVALESQLLLDGIPVPPKKLNVKELYRTVMKSDKPQ</sequence>
<evidence type="ECO:0000313" key="1">
    <source>
        <dbReference type="EMBL" id="MCL2914468.1"/>
    </source>
</evidence>
<dbReference type="RefSeq" id="WP_249249146.1">
    <property type="nucleotide sequence ID" value="NZ_JAKIKT010000004.1"/>
</dbReference>
<gene>
    <name evidence="1" type="ORF">L2725_11900</name>
</gene>
<dbReference type="SUPFAM" id="SSF51126">
    <property type="entry name" value="Pectin lyase-like"/>
    <property type="match status" value="1"/>
</dbReference>
<dbReference type="InterPro" id="IPR012334">
    <property type="entry name" value="Pectin_lyas_fold"/>
</dbReference>
<evidence type="ECO:0000313" key="2">
    <source>
        <dbReference type="Proteomes" id="UP001202831"/>
    </source>
</evidence>
<dbReference type="Gene3D" id="2.160.20.10">
    <property type="entry name" value="Single-stranded right-handed beta-helix, Pectin lyase-like"/>
    <property type="match status" value="1"/>
</dbReference>
<protein>
    <recommendedName>
        <fullName evidence="3">Right handed beta helix domain-containing protein</fullName>
    </recommendedName>
</protein>
<accession>A0ABT0N7P3</accession>
<dbReference type="EMBL" id="JAKIKT010000004">
    <property type="protein sequence ID" value="MCL2914468.1"/>
    <property type="molecule type" value="Genomic_DNA"/>
</dbReference>
<dbReference type="Proteomes" id="UP001202831">
    <property type="component" value="Unassembled WGS sequence"/>
</dbReference>
<proteinExistence type="predicted"/>
<name>A0ABT0N7P3_9GAMM</name>
<comment type="caution">
    <text evidence="1">The sequence shown here is derived from an EMBL/GenBank/DDBJ whole genome shotgun (WGS) entry which is preliminary data.</text>
</comment>
<keyword evidence="2" id="KW-1185">Reference proteome</keyword>
<reference evidence="1 2" key="1">
    <citation type="submission" date="2022-01" db="EMBL/GenBank/DDBJ databases">
        <title>Whole genome-based taxonomy of the Shewanellaceae.</title>
        <authorList>
            <person name="Martin-Rodriguez A.J."/>
        </authorList>
    </citation>
    <scope>NUCLEOTIDE SEQUENCE [LARGE SCALE GENOMIC DNA]</scope>
    <source>
        <strain evidence="1 2">DSM 21332</strain>
    </source>
</reference>
<dbReference type="InterPro" id="IPR011050">
    <property type="entry name" value="Pectin_lyase_fold/virulence"/>
</dbReference>
<organism evidence="1 2">
    <name type="scientific">Shewanella corallii</name>
    <dbReference type="NCBI Taxonomy" id="560080"/>
    <lineage>
        <taxon>Bacteria</taxon>
        <taxon>Pseudomonadati</taxon>
        <taxon>Pseudomonadota</taxon>
        <taxon>Gammaproteobacteria</taxon>
        <taxon>Alteromonadales</taxon>
        <taxon>Shewanellaceae</taxon>
        <taxon>Shewanella</taxon>
    </lineage>
</organism>